<name>A0ABN3EZY1_9ACTN</name>
<dbReference type="EMBL" id="BAAATR010000067">
    <property type="protein sequence ID" value="GAA2279372.1"/>
    <property type="molecule type" value="Genomic_DNA"/>
</dbReference>
<dbReference type="Proteomes" id="UP001500305">
    <property type="component" value="Unassembled WGS sequence"/>
</dbReference>
<evidence type="ECO:0000259" key="2">
    <source>
        <dbReference type="Pfam" id="PF13700"/>
    </source>
</evidence>
<protein>
    <recommendedName>
        <fullName evidence="2">DUF4158 domain-containing protein</fullName>
    </recommendedName>
</protein>
<sequence length="167" mass="18603">MGAVATRVFGDDELERLRGFPEINKEELIRFFTLTPADVGFIDPGRGRSPKDRLGLAVQLRTLPWLGFVPDRVASAPVAAVPRLSEQLRIPIGELRFYGERKQTRTEHLREVTRYLSWKPAKASSTAISMCWAATASPPPPRLAAASAALARPRRGRARTTRTARRD</sequence>
<accession>A0ABN3EZY1</accession>
<gene>
    <name evidence="3" type="ORF">GCM10010430_76700</name>
</gene>
<organism evidence="3 4">
    <name type="scientific">Kitasatospora cystarginea</name>
    <dbReference type="NCBI Taxonomy" id="58350"/>
    <lineage>
        <taxon>Bacteria</taxon>
        <taxon>Bacillati</taxon>
        <taxon>Actinomycetota</taxon>
        <taxon>Actinomycetes</taxon>
        <taxon>Kitasatosporales</taxon>
        <taxon>Streptomycetaceae</taxon>
        <taxon>Kitasatospora</taxon>
    </lineage>
</organism>
<evidence type="ECO:0000256" key="1">
    <source>
        <dbReference type="SAM" id="MobiDB-lite"/>
    </source>
</evidence>
<evidence type="ECO:0000313" key="4">
    <source>
        <dbReference type="Proteomes" id="UP001500305"/>
    </source>
</evidence>
<feature type="domain" description="DUF4158" evidence="2">
    <location>
        <begin position="11"/>
        <end position="127"/>
    </location>
</feature>
<keyword evidence="4" id="KW-1185">Reference proteome</keyword>
<proteinExistence type="predicted"/>
<dbReference type="InterPro" id="IPR025296">
    <property type="entry name" value="DUF4158"/>
</dbReference>
<feature type="compositionally biased region" description="Basic residues" evidence="1">
    <location>
        <begin position="152"/>
        <end position="167"/>
    </location>
</feature>
<comment type="caution">
    <text evidence="3">The sequence shown here is derived from an EMBL/GenBank/DDBJ whole genome shotgun (WGS) entry which is preliminary data.</text>
</comment>
<reference evidence="3 4" key="1">
    <citation type="journal article" date="2019" name="Int. J. Syst. Evol. Microbiol.">
        <title>The Global Catalogue of Microorganisms (GCM) 10K type strain sequencing project: providing services to taxonomists for standard genome sequencing and annotation.</title>
        <authorList>
            <consortium name="The Broad Institute Genomics Platform"/>
            <consortium name="The Broad Institute Genome Sequencing Center for Infectious Disease"/>
            <person name="Wu L."/>
            <person name="Ma J."/>
        </authorList>
    </citation>
    <scope>NUCLEOTIDE SEQUENCE [LARGE SCALE GENOMIC DNA]</scope>
    <source>
        <strain evidence="3 4">JCM 7356</strain>
    </source>
</reference>
<evidence type="ECO:0000313" key="3">
    <source>
        <dbReference type="EMBL" id="GAA2279372.1"/>
    </source>
</evidence>
<feature type="region of interest" description="Disordered" evidence="1">
    <location>
        <begin position="137"/>
        <end position="167"/>
    </location>
</feature>
<dbReference type="Pfam" id="PF13700">
    <property type="entry name" value="DUF4158"/>
    <property type="match status" value="1"/>
</dbReference>